<organism evidence="1">
    <name type="scientific">hydrothermal vent metagenome</name>
    <dbReference type="NCBI Taxonomy" id="652676"/>
    <lineage>
        <taxon>unclassified sequences</taxon>
        <taxon>metagenomes</taxon>
        <taxon>ecological metagenomes</taxon>
    </lineage>
</organism>
<dbReference type="AlphaFoldDB" id="A0A1W1BFZ4"/>
<reference evidence="1" key="1">
    <citation type="submission" date="2016-10" db="EMBL/GenBank/DDBJ databases">
        <authorList>
            <person name="de Groot N.N."/>
        </authorList>
    </citation>
    <scope>NUCLEOTIDE SEQUENCE</scope>
</reference>
<dbReference type="PROSITE" id="PS51257">
    <property type="entry name" value="PROKAR_LIPOPROTEIN"/>
    <property type="match status" value="1"/>
</dbReference>
<protein>
    <recommendedName>
        <fullName evidence="2">Lipoprotein</fullName>
    </recommendedName>
</protein>
<evidence type="ECO:0000313" key="1">
    <source>
        <dbReference type="EMBL" id="SFV52454.1"/>
    </source>
</evidence>
<name>A0A1W1BFZ4_9ZZZZ</name>
<sequence>MNKKYLSLILAGLLLTACGSSSSSKKNDGNGAIDLKDYYPNESMTKTFINTKSDKAGKNKSHYDEIIQVSDNIITYTIDTKITEKVVFTDKNITTTSIDDNETEIDSMFRHVDIGDTLFSKKMENSENNDLGKINIVLNTNCNLKSKEKKFESGDNIYNGDLLKIECISEGKVTYDIKKTILDAGVATDLNGTHNIYNTSYYYLQKDIGEVASINDDCIPNSKLPLVVNDKEETCNTKQYDYEFYLP</sequence>
<evidence type="ECO:0008006" key="2">
    <source>
        <dbReference type="Google" id="ProtNLM"/>
    </source>
</evidence>
<gene>
    <name evidence="1" type="ORF">MNB_SV-14-1543</name>
</gene>
<dbReference type="EMBL" id="FPHN01000007">
    <property type="protein sequence ID" value="SFV52454.1"/>
    <property type="molecule type" value="Genomic_DNA"/>
</dbReference>
<proteinExistence type="predicted"/>
<accession>A0A1W1BFZ4</accession>